<evidence type="ECO:0000313" key="3">
    <source>
        <dbReference type="EMBL" id="AAT69603.1"/>
    </source>
</evidence>
<accession>Q6F2M0</accession>
<dbReference type="PANTHER" id="PTHR33177">
    <property type="entry name" value="PUTATIVE-RELATED"/>
    <property type="match status" value="1"/>
</dbReference>
<feature type="region of interest" description="Disordered" evidence="1">
    <location>
        <begin position="319"/>
        <end position="353"/>
    </location>
</feature>
<feature type="compositionally biased region" description="Basic and acidic residues" evidence="1">
    <location>
        <begin position="344"/>
        <end position="353"/>
    </location>
</feature>
<evidence type="ECO:0000256" key="1">
    <source>
        <dbReference type="SAM" id="MobiDB-lite"/>
    </source>
</evidence>
<feature type="domain" description="GIR1-like zinc ribbon" evidence="2">
    <location>
        <begin position="144"/>
        <end position="177"/>
    </location>
</feature>
<protein>
    <recommendedName>
        <fullName evidence="2">GIR1-like zinc ribbon domain-containing protein</fullName>
    </recommendedName>
</protein>
<reference evidence="5" key="4">
    <citation type="journal article" date="2008" name="Nucleic Acids Res.">
        <title>The rice annotation project database (RAP-DB): 2008 update.</title>
        <authorList>
            <consortium name="The rice annotation project (RAP)"/>
        </authorList>
    </citation>
    <scope>GENOME REANNOTATION</scope>
    <source>
        <strain evidence="5">cv. Nipponbare</strain>
    </source>
</reference>
<sequence length="621" mass="68979">MGNQSSSCLLASIGIQCARSVVMRELIKLPSRSKQGCKCELLLLIDRAIKKTITSTSTPALAIDRSSDAKRLGLGLEQWWKGGEAAGGAGEPAVDARERGDVVGGGGREQLAEEAVVVVVVDGVAAELGSPEAGGGGGGGGSSGMILAGCPRCMMYVMLSREDPKCPKCHSTVLLDFNDAAAAADPRQCELIKKRNYHVDLFFHGSIGWCQWNGSRFNPVKKQISQGYQYLTITNRFRLLDQLDPTIENDLVPQSTGISKYFRWIEANRSYVGTTTETEESAESKTLAFRSFHNCQETSSTRESKPSWRCSGKQALQDNHQSWNQLPREGGAREGSPPRRRKHAEPDLPSKHTVEEDVIRRLKILGAEGADQVTIDTTLLEEISCPIVLLESKLKKEPAFSRTLCMPEKISTCKGMLAIEECLIRRNWEMTGTVRTPRMSETQELFARPEATVREPRRRWGTAKRRSGAKDATERPSIHWSDQKSMDSPFSGTKKVDAANMSKTEGATLLVNGLNNPDWKANRHRYMDWNRGENRLDQHRTARQSGKSSLPRRKSMGDFIHEWLQGFLRQLANEQRNAEPGRNTKHRENALDEFKILTDRGEKEDQIISIEGGTVSQGAVI</sequence>
<dbReference type="AlphaFoldDB" id="Q6F2M0"/>
<feature type="region of interest" description="Disordered" evidence="1">
    <location>
        <begin position="456"/>
        <end position="490"/>
    </location>
</feature>
<gene>
    <name evidence="4" type="ORF">B1110B01.10</name>
    <name evidence="3" type="ORF">OSJNBa0020H14.5</name>
</gene>
<feature type="compositionally biased region" description="Basic and acidic residues" evidence="1">
    <location>
        <begin position="468"/>
        <end position="485"/>
    </location>
</feature>
<name>Q6F2M0_ORYSJ</name>
<proteinExistence type="predicted"/>
<reference evidence="4" key="1">
    <citation type="submission" date="2004-10" db="EMBL/GenBank/DDBJ databases">
        <title>Oryza sativa BAC B1110B01 genomic sequence.</title>
        <authorList>
            <person name="Chow T.-Y."/>
            <person name="Hsing Y.-I.C."/>
            <person name="Chen C.-S."/>
            <person name="Chen H.-H."/>
            <person name="Liu S.-M."/>
            <person name="Chao Y.-T."/>
            <person name="Chang S.-J."/>
            <person name="Chen H.-C."/>
            <person name="Chen S.-K."/>
            <person name="Chen T.-R."/>
            <person name="Chen Y.-L."/>
            <person name="Cheng C.-H."/>
            <person name="Chung C.-I."/>
            <person name="Han S.-Y."/>
            <person name="Hsiao S.-H."/>
            <person name="Hsiung J.-N."/>
            <person name="Hsu C.-H."/>
            <person name="Huang J.-J."/>
            <person name="Kau P.-I."/>
            <person name="Lee M.-C."/>
            <person name="Leu H.-L."/>
            <person name="Li Y.-F."/>
            <person name="Lin S.-J."/>
            <person name="Lin Y.-C."/>
            <person name="Wu S.-W."/>
            <person name="Yu C.-Y."/>
            <person name="Yu S.-W."/>
            <person name="Wu H.-P."/>
            <person name="Shaw J.-F."/>
        </authorList>
    </citation>
    <scope>NUCLEOTIDE SEQUENCE</scope>
</reference>
<organism evidence="3 5">
    <name type="scientific">Oryza sativa subsp. japonica</name>
    <name type="common">Rice</name>
    <dbReference type="NCBI Taxonomy" id="39947"/>
    <lineage>
        <taxon>Eukaryota</taxon>
        <taxon>Viridiplantae</taxon>
        <taxon>Streptophyta</taxon>
        <taxon>Embryophyta</taxon>
        <taxon>Tracheophyta</taxon>
        <taxon>Spermatophyta</taxon>
        <taxon>Magnoliopsida</taxon>
        <taxon>Liliopsida</taxon>
        <taxon>Poales</taxon>
        <taxon>Poaceae</taxon>
        <taxon>BOP clade</taxon>
        <taxon>Oryzoideae</taxon>
        <taxon>Oryzeae</taxon>
        <taxon>Oryzinae</taxon>
        <taxon>Oryza</taxon>
        <taxon>Oryza sativa</taxon>
    </lineage>
</organism>
<reference evidence="3" key="2">
    <citation type="submission" date="2004-10" db="EMBL/GenBank/DDBJ databases">
        <title>Oryza sativa BAC OSJNBa0020H14 genomic sequence.</title>
        <authorList>
            <person name="Chow T.-Y."/>
            <person name="Hsing Y.-I.C."/>
            <person name="Chen C.-S."/>
            <person name="Chen H.-H."/>
            <person name="Liu S.-M."/>
            <person name="Chao Y.-T."/>
            <person name="Chang S.-J."/>
            <person name="Chen H.-C."/>
            <person name="Chen S.-K."/>
            <person name="Chen T.-R."/>
            <person name="Chen Y.-L."/>
            <person name="Cheng C.-H."/>
            <person name="Chung C.-I."/>
            <person name="Han S.-Y."/>
            <person name="Hsiao S.-H."/>
            <person name="Hsiung J.-N."/>
            <person name="Hsu C.-H."/>
            <person name="Huang J.-J."/>
            <person name="Kau P.-I."/>
            <person name="Lee M.-C."/>
            <person name="Leu H.-L."/>
            <person name="Li Y.-F."/>
            <person name="Lin S.-J."/>
            <person name="Lin Y.-C."/>
            <person name="Wu S.-W."/>
            <person name="Yu C.-Y."/>
            <person name="Yu S.-W."/>
            <person name="Wu H.-P."/>
            <person name="Shaw J.-F."/>
        </authorList>
    </citation>
    <scope>NUCLEOTIDE SEQUENCE</scope>
</reference>
<evidence type="ECO:0000313" key="5">
    <source>
        <dbReference type="Proteomes" id="UP000000763"/>
    </source>
</evidence>
<dbReference type="Proteomes" id="UP000000763">
    <property type="component" value="Chromosome 5"/>
</dbReference>
<evidence type="ECO:0000313" key="4">
    <source>
        <dbReference type="EMBL" id="AAU90095.1"/>
    </source>
</evidence>
<dbReference type="EMBL" id="AC147462">
    <property type="protein sequence ID" value="AAU90095.1"/>
    <property type="molecule type" value="Genomic_DNA"/>
</dbReference>
<dbReference type="InterPro" id="IPR056440">
    <property type="entry name" value="Zn-ribbon_GIR1"/>
</dbReference>
<feature type="compositionally biased region" description="Basic residues" evidence="1">
    <location>
        <begin position="456"/>
        <end position="467"/>
    </location>
</feature>
<dbReference type="InterPro" id="IPR055281">
    <property type="entry name" value="GIR1-2/SIED1"/>
</dbReference>
<evidence type="ECO:0000259" key="2">
    <source>
        <dbReference type="Pfam" id="PF24747"/>
    </source>
</evidence>
<dbReference type="PANTHER" id="PTHR33177:SF41">
    <property type="entry name" value="OS05G0442000 PROTEIN"/>
    <property type="match status" value="1"/>
</dbReference>
<dbReference type="Pfam" id="PF24747">
    <property type="entry name" value="Zn-ribbon_GIR1"/>
    <property type="match status" value="1"/>
</dbReference>
<reference evidence="5" key="3">
    <citation type="journal article" date="2005" name="Nature">
        <title>The map-based sequence of the rice genome.</title>
        <authorList>
            <consortium name="International rice genome sequencing project (IRGSP)"/>
            <person name="Matsumoto T."/>
            <person name="Wu J."/>
            <person name="Kanamori H."/>
            <person name="Katayose Y."/>
            <person name="Fujisawa M."/>
            <person name="Namiki N."/>
            <person name="Mizuno H."/>
            <person name="Yamamoto K."/>
            <person name="Antonio B.A."/>
            <person name="Baba T."/>
            <person name="Sakata K."/>
            <person name="Nagamura Y."/>
            <person name="Aoki H."/>
            <person name="Arikawa K."/>
            <person name="Arita K."/>
            <person name="Bito T."/>
            <person name="Chiden Y."/>
            <person name="Fujitsuka N."/>
            <person name="Fukunaka R."/>
            <person name="Hamada M."/>
            <person name="Harada C."/>
            <person name="Hayashi A."/>
            <person name="Hijishita S."/>
            <person name="Honda M."/>
            <person name="Hosokawa S."/>
            <person name="Ichikawa Y."/>
            <person name="Idonuma A."/>
            <person name="Iijima M."/>
            <person name="Ikeda M."/>
            <person name="Ikeno M."/>
            <person name="Ito K."/>
            <person name="Ito S."/>
            <person name="Ito T."/>
            <person name="Ito Y."/>
            <person name="Ito Y."/>
            <person name="Iwabuchi A."/>
            <person name="Kamiya K."/>
            <person name="Karasawa W."/>
            <person name="Kurita K."/>
            <person name="Katagiri S."/>
            <person name="Kikuta A."/>
            <person name="Kobayashi H."/>
            <person name="Kobayashi N."/>
            <person name="Machita K."/>
            <person name="Maehara T."/>
            <person name="Masukawa M."/>
            <person name="Mizubayashi T."/>
            <person name="Mukai Y."/>
            <person name="Nagasaki H."/>
            <person name="Nagata Y."/>
            <person name="Naito S."/>
            <person name="Nakashima M."/>
            <person name="Nakama Y."/>
            <person name="Nakamichi Y."/>
            <person name="Nakamura M."/>
            <person name="Meguro A."/>
            <person name="Negishi M."/>
            <person name="Ohta I."/>
            <person name="Ohta T."/>
            <person name="Okamoto M."/>
            <person name="Ono N."/>
            <person name="Saji S."/>
            <person name="Sakaguchi M."/>
            <person name="Sakai K."/>
            <person name="Shibata M."/>
            <person name="Shimokawa T."/>
            <person name="Song J."/>
            <person name="Takazaki Y."/>
            <person name="Terasawa K."/>
            <person name="Tsugane M."/>
            <person name="Tsuji K."/>
            <person name="Ueda S."/>
            <person name="Waki K."/>
            <person name="Yamagata H."/>
            <person name="Yamamoto M."/>
            <person name="Yamamoto S."/>
            <person name="Yamane H."/>
            <person name="Yoshiki S."/>
            <person name="Yoshihara R."/>
            <person name="Yukawa K."/>
            <person name="Zhong H."/>
            <person name="Yano M."/>
            <person name="Yuan Q."/>
            <person name="Ouyang S."/>
            <person name="Liu J."/>
            <person name="Jones K.M."/>
            <person name="Gansberger K."/>
            <person name="Moffat K."/>
            <person name="Hill J."/>
            <person name="Bera J."/>
            <person name="Fadrosh D."/>
            <person name="Jin S."/>
            <person name="Johri S."/>
            <person name="Kim M."/>
            <person name="Overton L."/>
            <person name="Reardon M."/>
            <person name="Tsitrin T."/>
            <person name="Vuong H."/>
            <person name="Weaver B."/>
            <person name="Ciecko A."/>
            <person name="Tallon L."/>
            <person name="Jackson J."/>
            <person name="Pai G."/>
            <person name="Aken S.V."/>
            <person name="Utterback T."/>
            <person name="Reidmuller S."/>
            <person name="Feldblyum T."/>
            <person name="Hsiao J."/>
            <person name="Zismann V."/>
            <person name="Iobst S."/>
            <person name="de Vazeille A.R."/>
            <person name="Buell C.R."/>
            <person name="Ying K."/>
            <person name="Li Y."/>
            <person name="Lu T."/>
            <person name="Huang Y."/>
            <person name="Zhao Q."/>
            <person name="Feng Q."/>
            <person name="Zhang L."/>
            <person name="Zhu J."/>
            <person name="Weng Q."/>
            <person name="Mu J."/>
            <person name="Lu Y."/>
            <person name="Fan D."/>
            <person name="Liu Y."/>
            <person name="Guan J."/>
            <person name="Zhang Y."/>
            <person name="Yu S."/>
            <person name="Liu X."/>
            <person name="Zhang Y."/>
            <person name="Hong G."/>
            <person name="Han B."/>
            <person name="Choisne N."/>
            <person name="Demange N."/>
            <person name="Orjeda G."/>
            <person name="Samain S."/>
            <person name="Cattolico L."/>
            <person name="Pelletier E."/>
            <person name="Couloux A."/>
            <person name="Segurens B."/>
            <person name="Wincker P."/>
            <person name="D'Hont A."/>
            <person name="Scarpelli C."/>
            <person name="Weissenbach J."/>
            <person name="Salanoubat M."/>
            <person name="Quetier F."/>
            <person name="Yu Y."/>
            <person name="Kim H.R."/>
            <person name="Rambo T."/>
            <person name="Currie J."/>
            <person name="Collura K."/>
            <person name="Luo M."/>
            <person name="Yang T."/>
            <person name="Ammiraju J.S.S."/>
            <person name="Engler F."/>
            <person name="Soderlund C."/>
            <person name="Wing R.A."/>
            <person name="Palmer L.E."/>
            <person name="de la Bastide M."/>
            <person name="Spiegel L."/>
            <person name="Nascimento L."/>
            <person name="Zutavern T."/>
            <person name="O'Shaughnessy A."/>
            <person name="Dike S."/>
            <person name="Dedhia N."/>
            <person name="Preston R."/>
            <person name="Balija V."/>
            <person name="McCombie W.R."/>
            <person name="Chow T."/>
            <person name="Chen H."/>
            <person name="Chung M."/>
            <person name="Chen C."/>
            <person name="Shaw J."/>
            <person name="Wu H."/>
            <person name="Hsiao K."/>
            <person name="Chao Y."/>
            <person name="Chu M."/>
            <person name="Cheng C."/>
            <person name="Hour A."/>
            <person name="Lee P."/>
            <person name="Lin S."/>
            <person name="Lin Y."/>
            <person name="Liou J."/>
            <person name="Liu S."/>
            <person name="Hsing Y."/>
            <person name="Raghuvanshi S."/>
            <person name="Mohanty A."/>
            <person name="Bharti A.K."/>
            <person name="Gaur A."/>
            <person name="Gupta V."/>
            <person name="Kumar D."/>
            <person name="Ravi V."/>
            <person name="Vij S."/>
            <person name="Kapur A."/>
            <person name="Khurana P."/>
            <person name="Khurana P."/>
            <person name="Khurana J.P."/>
            <person name="Tyagi A.K."/>
            <person name="Gaikwad K."/>
            <person name="Singh A."/>
            <person name="Dalal V."/>
            <person name="Srivastava S."/>
            <person name="Dixit A."/>
            <person name="Pal A.K."/>
            <person name="Ghazi I.A."/>
            <person name="Yadav M."/>
            <person name="Pandit A."/>
            <person name="Bhargava A."/>
            <person name="Sureshbabu K."/>
            <person name="Batra K."/>
            <person name="Sharma T.R."/>
            <person name="Mohapatra T."/>
            <person name="Singh N.K."/>
            <person name="Messing J."/>
            <person name="Nelson A.B."/>
            <person name="Fuks G."/>
            <person name="Kavchok S."/>
            <person name="Keizer G."/>
            <person name="Linton E."/>
            <person name="Llaca V."/>
            <person name="Song R."/>
            <person name="Tanyolac B."/>
            <person name="Young S."/>
            <person name="Ho-Il K."/>
            <person name="Hahn J.H."/>
            <person name="Sangsakoo G."/>
            <person name="Vanavichit A."/>
            <person name="de Mattos Luiz.A.T."/>
            <person name="Zimmer P.D."/>
            <person name="Malone G."/>
            <person name="Dellagostin O."/>
            <person name="de Oliveira A.C."/>
            <person name="Bevan M."/>
            <person name="Bancroft I."/>
            <person name="Minx P."/>
            <person name="Cordum H."/>
            <person name="Wilson R."/>
            <person name="Cheng Z."/>
            <person name="Jin W."/>
            <person name="Jiang J."/>
            <person name="Leong S.A."/>
            <person name="Iwama H."/>
            <person name="Gojobori T."/>
            <person name="Itoh T."/>
            <person name="Niimura Y."/>
            <person name="Fujii Y."/>
            <person name="Habara T."/>
            <person name="Sakai H."/>
            <person name="Sato Y."/>
            <person name="Wilson G."/>
            <person name="Kumar K."/>
            <person name="McCouch S."/>
            <person name="Juretic N."/>
            <person name="Hoen D."/>
            <person name="Wright S."/>
            <person name="Bruskiewich R."/>
            <person name="Bureau T."/>
            <person name="Miyao A."/>
            <person name="Hirochika H."/>
            <person name="Nishikawa T."/>
            <person name="Kadowaki K."/>
            <person name="Sugiura M."/>
            <person name="Burr B."/>
            <person name="Sasaki T."/>
        </authorList>
    </citation>
    <scope>NUCLEOTIDE SEQUENCE [LARGE SCALE GENOMIC DNA]</scope>
    <source>
        <strain evidence="5">cv. Nipponbare</strain>
    </source>
</reference>
<dbReference type="EMBL" id="AC137611">
    <property type="protein sequence ID" value="AAT69603.1"/>
    <property type="molecule type" value="Genomic_DNA"/>
</dbReference>